<name>A0A6V8L372_9ACTN</name>
<dbReference type="RefSeq" id="WP_173077039.1">
    <property type="nucleotide sequence ID" value="NZ_BLPG01000001.1"/>
</dbReference>
<dbReference type="AlphaFoldDB" id="A0A6V8L372"/>
<gene>
    <name evidence="2" type="ORF">Prum_030600</name>
</gene>
<evidence type="ECO:0000313" key="3">
    <source>
        <dbReference type="Proteomes" id="UP000482960"/>
    </source>
</evidence>
<protein>
    <recommendedName>
        <fullName evidence="4">Polymerase nucleotidyl transferase domain-containing protein</fullName>
    </recommendedName>
</protein>
<feature type="region of interest" description="Disordered" evidence="1">
    <location>
        <begin position="179"/>
        <end position="208"/>
    </location>
</feature>
<feature type="compositionally biased region" description="Pro residues" evidence="1">
    <location>
        <begin position="184"/>
        <end position="198"/>
    </location>
</feature>
<dbReference type="Proteomes" id="UP000482960">
    <property type="component" value="Unassembled WGS sequence"/>
</dbReference>
<dbReference type="EMBL" id="BLPG01000001">
    <property type="protein sequence ID" value="GFJ89418.1"/>
    <property type="molecule type" value="Genomic_DNA"/>
</dbReference>
<evidence type="ECO:0008006" key="4">
    <source>
        <dbReference type="Google" id="ProtNLM"/>
    </source>
</evidence>
<evidence type="ECO:0000256" key="1">
    <source>
        <dbReference type="SAM" id="MobiDB-lite"/>
    </source>
</evidence>
<accession>A0A6V8L372</accession>
<organism evidence="2 3">
    <name type="scientific">Phytohabitans rumicis</name>
    <dbReference type="NCBI Taxonomy" id="1076125"/>
    <lineage>
        <taxon>Bacteria</taxon>
        <taxon>Bacillati</taxon>
        <taxon>Actinomycetota</taxon>
        <taxon>Actinomycetes</taxon>
        <taxon>Micromonosporales</taxon>
        <taxon>Micromonosporaceae</taxon>
    </lineage>
</organism>
<evidence type="ECO:0000313" key="2">
    <source>
        <dbReference type="EMBL" id="GFJ89418.1"/>
    </source>
</evidence>
<proteinExistence type="predicted"/>
<reference evidence="2 3" key="1">
    <citation type="submission" date="2020-03" db="EMBL/GenBank/DDBJ databases">
        <title>Whole genome shotgun sequence of Phytohabitans rumicis NBRC 108638.</title>
        <authorList>
            <person name="Komaki H."/>
            <person name="Tamura T."/>
        </authorList>
    </citation>
    <scope>NUCLEOTIDE SEQUENCE [LARGE SCALE GENOMIC DNA]</scope>
    <source>
        <strain evidence="2 3">NBRC 108638</strain>
    </source>
</reference>
<sequence length="236" mass="25553">MNPLRHRQAALQTEADELLAGLDLTTLVADIGAPLLTGSYVSGLMCWRDLDVMLLVGPGFTPGDALGLLRRFVDHPGVVGFDYRDERGTRSPTGTARDERYHLVISVDHAGETWRLDLTLWLNDPHTNVTEWHEALRDRITDEETDAVLAIKDVWHRLPTYPDEVGGLDIYTAVLDAGVRTPTNSPPGSTPAPSPPTAPGSLRAWGSAPGAPRLGLSASIKGKRSCFDLQSTAVCP</sequence>
<keyword evidence="3" id="KW-1185">Reference proteome</keyword>
<comment type="caution">
    <text evidence="2">The sequence shown here is derived from an EMBL/GenBank/DDBJ whole genome shotgun (WGS) entry which is preliminary data.</text>
</comment>
<reference evidence="2 3" key="2">
    <citation type="submission" date="2020-03" db="EMBL/GenBank/DDBJ databases">
        <authorList>
            <person name="Ichikawa N."/>
            <person name="Kimura A."/>
            <person name="Kitahashi Y."/>
            <person name="Uohara A."/>
        </authorList>
    </citation>
    <scope>NUCLEOTIDE SEQUENCE [LARGE SCALE GENOMIC DNA]</scope>
    <source>
        <strain evidence="2 3">NBRC 108638</strain>
    </source>
</reference>